<dbReference type="Proteomes" id="UP001597297">
    <property type="component" value="Unassembled WGS sequence"/>
</dbReference>
<reference evidence="3" key="1">
    <citation type="journal article" date="2019" name="Int. J. Syst. Evol. Microbiol.">
        <title>The Global Catalogue of Microorganisms (GCM) 10K type strain sequencing project: providing services to taxonomists for standard genome sequencing and annotation.</title>
        <authorList>
            <consortium name="The Broad Institute Genomics Platform"/>
            <consortium name="The Broad Institute Genome Sequencing Center for Infectious Disease"/>
            <person name="Wu L."/>
            <person name="Ma J."/>
        </authorList>
    </citation>
    <scope>NUCLEOTIDE SEQUENCE [LARGE SCALE GENOMIC DNA]</scope>
    <source>
        <strain evidence="3">JCM 16545</strain>
    </source>
</reference>
<gene>
    <name evidence="2" type="ORF">ACFSQZ_13085</name>
</gene>
<dbReference type="EMBL" id="JBHUJC010000041">
    <property type="protein sequence ID" value="MFD2277408.1"/>
    <property type="molecule type" value="Genomic_DNA"/>
</dbReference>
<organism evidence="2 3">
    <name type="scientific">Rubritalea spongiae</name>
    <dbReference type="NCBI Taxonomy" id="430797"/>
    <lineage>
        <taxon>Bacteria</taxon>
        <taxon>Pseudomonadati</taxon>
        <taxon>Verrucomicrobiota</taxon>
        <taxon>Verrucomicrobiia</taxon>
        <taxon>Verrucomicrobiales</taxon>
        <taxon>Rubritaleaceae</taxon>
        <taxon>Rubritalea</taxon>
    </lineage>
</organism>
<protein>
    <submittedName>
        <fullName evidence="2">Uncharacterized protein</fullName>
    </submittedName>
</protein>
<feature type="signal peptide" evidence="1">
    <location>
        <begin position="1"/>
        <end position="23"/>
    </location>
</feature>
<feature type="chain" id="PRO_5045497962" evidence="1">
    <location>
        <begin position="24"/>
        <end position="508"/>
    </location>
</feature>
<keyword evidence="3" id="KW-1185">Reference proteome</keyword>
<sequence length="508" mass="55000">MNKYRLLPSLGLLSAALSIGASAENAMAPIKLSPHFDAVASKLEMGGLSFSYKDKAATQAMVKNLLEMVAAYLDKYTEYKGVNVQQLTDVMTLEAVEAVGNSASQQDGYVHYRSYTYTPEQRSTYAKAYGEMKPSVAMQLAPAGADLVAEMHFNGSYDPDAEEKMYAALGSLGDLLKQLQDQQQNPLADAYQKNYTKINSRLTFIADISPKGFKGFQGLPLGAQCLISITNAMPVWEIFEPLLKEQGLEVEVDGDVVRLVFPEEMMGWKPCLEYHQASGQLFVASTQEYIALCVQASQGKAPNLSSDPEVVKLKEGMPAEFSNMVYVSPNFSRTALSLIQGFGLPQIEEVEYTRPALEMLLQKLQASAITQTGTLYAVSFEEKGTLHVTNSPLNIVGMENHSFTAAATLVGVSTLFTGASYYRDNANAAACAVNMASFQKAVDAVQNIEGYENGDALTWEMIVGEGKPFPEKPICPAGGVYTLSPVFMHGEGSCISCSVSGHDAPLAK</sequence>
<name>A0ABW5E5R4_9BACT</name>
<accession>A0ABW5E5R4</accession>
<evidence type="ECO:0000313" key="2">
    <source>
        <dbReference type="EMBL" id="MFD2277408.1"/>
    </source>
</evidence>
<comment type="caution">
    <text evidence="2">The sequence shown here is derived from an EMBL/GenBank/DDBJ whole genome shotgun (WGS) entry which is preliminary data.</text>
</comment>
<keyword evidence="1" id="KW-0732">Signal</keyword>
<evidence type="ECO:0000313" key="3">
    <source>
        <dbReference type="Proteomes" id="UP001597297"/>
    </source>
</evidence>
<dbReference type="RefSeq" id="WP_377093803.1">
    <property type="nucleotide sequence ID" value="NZ_JBHSJM010000001.1"/>
</dbReference>
<proteinExistence type="predicted"/>
<evidence type="ECO:0000256" key="1">
    <source>
        <dbReference type="SAM" id="SignalP"/>
    </source>
</evidence>